<evidence type="ECO:0000313" key="2">
    <source>
        <dbReference type="Proteomes" id="UP000054937"/>
    </source>
</evidence>
<proteinExistence type="predicted"/>
<protein>
    <submittedName>
        <fullName evidence="1">Uncharacterized protein</fullName>
    </submittedName>
</protein>
<dbReference type="InParanoid" id="A0A0V0R8I2"/>
<dbReference type="Proteomes" id="UP000054937">
    <property type="component" value="Unassembled WGS sequence"/>
</dbReference>
<dbReference type="EMBL" id="LDAU01000025">
    <property type="protein sequence ID" value="KRX10565.1"/>
    <property type="molecule type" value="Genomic_DNA"/>
</dbReference>
<dbReference type="AlphaFoldDB" id="A0A0V0R8I2"/>
<gene>
    <name evidence="1" type="ORF">PPERSA_05385</name>
</gene>
<organism evidence="1 2">
    <name type="scientific">Pseudocohnilembus persalinus</name>
    <name type="common">Ciliate</name>
    <dbReference type="NCBI Taxonomy" id="266149"/>
    <lineage>
        <taxon>Eukaryota</taxon>
        <taxon>Sar</taxon>
        <taxon>Alveolata</taxon>
        <taxon>Ciliophora</taxon>
        <taxon>Intramacronucleata</taxon>
        <taxon>Oligohymenophorea</taxon>
        <taxon>Scuticociliatia</taxon>
        <taxon>Philasterida</taxon>
        <taxon>Pseudocohnilembidae</taxon>
        <taxon>Pseudocohnilembus</taxon>
    </lineage>
</organism>
<evidence type="ECO:0000313" key="1">
    <source>
        <dbReference type="EMBL" id="KRX10565.1"/>
    </source>
</evidence>
<sequence>MKDLNQKTQTKKLQTNCQQKVYQERYGHKKNFLKNFIKGYLRYLQAQQESIEKFLCKEKQSEIKFDIKQFLLKNRPQNHKIYNIVQFANLFSTVHREKCYQSINTTKKQKKSATNKQCSFKPVQQLQIHQNLDSYNYQFHQSKSHLQFTDIDISTCVSSNNNQNINNNQLDTFNQNGKNYHYYQNNKQQKVDQQNYKNISEIIIQGPTDANYNNIKEIQASKIQQTQKKNKKKKNVNQSIIQLPYLKQQVEYKEIINQNQNQQHKDNYQQDIEKKILRVFAFKFIRDGMYAYFIKNPRIVKAMDQFKLKNYLVQKLTQIE</sequence>
<comment type="caution">
    <text evidence="1">The sequence shown here is derived from an EMBL/GenBank/DDBJ whole genome shotgun (WGS) entry which is preliminary data.</text>
</comment>
<name>A0A0V0R8I2_PSEPJ</name>
<keyword evidence="2" id="KW-1185">Reference proteome</keyword>
<reference evidence="1 2" key="1">
    <citation type="journal article" date="2015" name="Sci. Rep.">
        <title>Genome of the facultative scuticociliatosis pathogen Pseudocohnilembus persalinus provides insight into its virulence through horizontal gene transfer.</title>
        <authorList>
            <person name="Xiong J."/>
            <person name="Wang G."/>
            <person name="Cheng J."/>
            <person name="Tian M."/>
            <person name="Pan X."/>
            <person name="Warren A."/>
            <person name="Jiang C."/>
            <person name="Yuan D."/>
            <person name="Miao W."/>
        </authorList>
    </citation>
    <scope>NUCLEOTIDE SEQUENCE [LARGE SCALE GENOMIC DNA]</scope>
    <source>
        <strain evidence="1">36N120E</strain>
    </source>
</reference>
<accession>A0A0V0R8I2</accession>